<protein>
    <submittedName>
        <fullName evidence="1">Uncharacterized protein</fullName>
    </submittedName>
</protein>
<dbReference type="Proteomes" id="UP000452235">
    <property type="component" value="Unassembled WGS sequence"/>
</dbReference>
<organism evidence="1 2">
    <name type="scientific">Aspergillus terreus</name>
    <dbReference type="NCBI Taxonomy" id="33178"/>
    <lineage>
        <taxon>Eukaryota</taxon>
        <taxon>Fungi</taxon>
        <taxon>Dikarya</taxon>
        <taxon>Ascomycota</taxon>
        <taxon>Pezizomycotina</taxon>
        <taxon>Eurotiomycetes</taxon>
        <taxon>Eurotiomycetidae</taxon>
        <taxon>Eurotiales</taxon>
        <taxon>Aspergillaceae</taxon>
        <taxon>Aspergillus</taxon>
        <taxon>Aspergillus subgen. Circumdati</taxon>
    </lineage>
</organism>
<sequence length="253" mass="28786">MEASDSDQRMPSDVPIRVIWGAADDSDVYLESTATKDELAKEFNRLFGIKCLFFQKTLEPNKFQLRYLILDVAEVMGGYQEPELMVLDGSFLRAIGNANLINSPDLLRLRVALHVEEVSQSDVDTRIRDWNLGVMAIALLRSVVHAYIGHVIEVVPDQLVTGPRCFQYLHLMDTICDNLVRRHSERVNYVQRILASRSAFLRDLLEKYSIAMEEIPKIKPMAVTVPREVYRTVLTGSPISVHFARIRPGVRST</sequence>
<comment type="caution">
    <text evidence="1">The sequence shown here is derived from an EMBL/GenBank/DDBJ whole genome shotgun (WGS) entry which is preliminary data.</text>
</comment>
<name>A0A5M3Z3H7_ASPTE</name>
<dbReference type="AlphaFoldDB" id="A0A5M3Z3H7"/>
<accession>A0A5M3Z3H7</accession>
<keyword evidence="2" id="KW-1185">Reference proteome</keyword>
<gene>
    <name evidence="1" type="ORF">ATEIFO6365_0014032700</name>
</gene>
<reference evidence="1 2" key="1">
    <citation type="submission" date="2020-01" db="EMBL/GenBank/DDBJ databases">
        <title>Aspergillus terreus IFO 6365 whole genome shotgun sequence.</title>
        <authorList>
            <person name="Kanamasa S."/>
            <person name="Takahashi H."/>
        </authorList>
    </citation>
    <scope>NUCLEOTIDE SEQUENCE [LARGE SCALE GENOMIC DNA]</scope>
    <source>
        <strain evidence="1 2">IFO 6365</strain>
    </source>
</reference>
<evidence type="ECO:0000313" key="2">
    <source>
        <dbReference type="Proteomes" id="UP000452235"/>
    </source>
</evidence>
<proteinExistence type="predicted"/>
<evidence type="ECO:0000313" key="1">
    <source>
        <dbReference type="EMBL" id="GFF21395.1"/>
    </source>
</evidence>
<dbReference type="EMBL" id="BLJY01000014">
    <property type="protein sequence ID" value="GFF21395.1"/>
    <property type="molecule type" value="Genomic_DNA"/>
</dbReference>